<protein>
    <submittedName>
        <fullName evidence="12">Forkhead domain-containing protein</fullName>
    </submittedName>
</protein>
<proteinExistence type="predicted"/>
<dbReference type="CDD" id="cd20032">
    <property type="entry name" value="FH_FOXO"/>
    <property type="match status" value="1"/>
</dbReference>
<dbReference type="PANTHER" id="PTHR45767:SF2">
    <property type="entry name" value="FORKHEAD BOX PROTEIN O"/>
    <property type="match status" value="1"/>
</dbReference>
<evidence type="ECO:0000256" key="6">
    <source>
        <dbReference type="ARBA" id="ARBA00023125"/>
    </source>
</evidence>
<dbReference type="SUPFAM" id="SSF46785">
    <property type="entry name" value="Winged helix' DNA-binding domain"/>
    <property type="match status" value="1"/>
</dbReference>
<evidence type="ECO:0000259" key="11">
    <source>
        <dbReference type="PROSITE" id="PS50039"/>
    </source>
</evidence>
<dbReference type="InterPro" id="IPR001766">
    <property type="entry name" value="Fork_head_dom"/>
</dbReference>
<evidence type="ECO:0000256" key="1">
    <source>
        <dbReference type="ARBA" id="ARBA00004123"/>
    </source>
</evidence>
<keyword evidence="5" id="KW-0805">Transcription regulation</keyword>
<dbReference type="AlphaFoldDB" id="A0AAD9Y1B1"/>
<dbReference type="GO" id="GO:0000978">
    <property type="term" value="F:RNA polymerase II cis-regulatory region sequence-specific DNA binding"/>
    <property type="evidence" value="ECO:0007669"/>
    <property type="project" value="TreeGrafter"/>
</dbReference>
<comment type="caution">
    <text evidence="12">The sequence shown here is derived from an EMBL/GenBank/DDBJ whole genome shotgun (WGS) entry which is preliminary data.</text>
</comment>
<keyword evidence="13" id="KW-1185">Reference proteome</keyword>
<feature type="region of interest" description="Disordered" evidence="10">
    <location>
        <begin position="473"/>
        <end position="492"/>
    </location>
</feature>
<feature type="compositionally biased region" description="Low complexity" evidence="10">
    <location>
        <begin position="392"/>
        <end position="407"/>
    </location>
</feature>
<feature type="region of interest" description="Disordered" evidence="10">
    <location>
        <begin position="1"/>
        <end position="30"/>
    </location>
</feature>
<dbReference type="PANTHER" id="PTHR45767">
    <property type="entry name" value="FORKHEAD BOX PROTEIN O"/>
    <property type="match status" value="1"/>
</dbReference>
<dbReference type="InterPro" id="IPR036388">
    <property type="entry name" value="WH-like_DNA-bd_sf"/>
</dbReference>
<dbReference type="GO" id="GO:0000981">
    <property type="term" value="F:DNA-binding transcription factor activity, RNA polymerase II-specific"/>
    <property type="evidence" value="ECO:0007669"/>
    <property type="project" value="TreeGrafter"/>
</dbReference>
<evidence type="ECO:0000256" key="9">
    <source>
        <dbReference type="PROSITE-ProRule" id="PRU00089"/>
    </source>
</evidence>
<evidence type="ECO:0000256" key="8">
    <source>
        <dbReference type="ARBA" id="ARBA00023242"/>
    </source>
</evidence>
<dbReference type="SMART" id="SM00339">
    <property type="entry name" value="FH"/>
    <property type="match status" value="1"/>
</dbReference>
<keyword evidence="6 9" id="KW-0238">DNA-binding</keyword>
<feature type="compositionally biased region" description="Basic residues" evidence="10">
    <location>
        <begin position="476"/>
        <end position="487"/>
    </location>
</feature>
<feature type="DNA-binding region" description="Fork-head" evidence="9">
    <location>
        <begin position="252"/>
        <end position="366"/>
    </location>
</feature>
<name>A0AAD9Y1B1_COLKA</name>
<evidence type="ECO:0000256" key="10">
    <source>
        <dbReference type="SAM" id="MobiDB-lite"/>
    </source>
</evidence>
<reference evidence="12" key="1">
    <citation type="submission" date="2023-02" db="EMBL/GenBank/DDBJ databases">
        <title>Colletotrichum kahawae CIFC_Que2 genome sequencing and assembly.</title>
        <authorList>
            <person name="Baroncelli R."/>
        </authorList>
    </citation>
    <scope>NUCLEOTIDE SEQUENCE</scope>
    <source>
        <strain evidence="12">CIFC_Que2</strain>
    </source>
</reference>
<evidence type="ECO:0000256" key="3">
    <source>
        <dbReference type="ARBA" id="ARBA00022473"/>
    </source>
</evidence>
<dbReference type="Proteomes" id="UP001281614">
    <property type="component" value="Unassembled WGS sequence"/>
</dbReference>
<dbReference type="Gene3D" id="1.10.10.10">
    <property type="entry name" value="Winged helix-like DNA-binding domain superfamily/Winged helix DNA-binding domain"/>
    <property type="match status" value="1"/>
</dbReference>
<comment type="subcellular location">
    <subcellularLocation>
        <location evidence="2">Cytoplasm</location>
    </subcellularLocation>
    <subcellularLocation>
        <location evidence="1 9">Nucleus</location>
    </subcellularLocation>
</comment>
<feature type="region of interest" description="Disordered" evidence="10">
    <location>
        <begin position="513"/>
        <end position="552"/>
    </location>
</feature>
<dbReference type="PROSITE" id="PS50039">
    <property type="entry name" value="FORK_HEAD_3"/>
    <property type="match status" value="1"/>
</dbReference>
<evidence type="ECO:0000256" key="2">
    <source>
        <dbReference type="ARBA" id="ARBA00004496"/>
    </source>
</evidence>
<keyword evidence="3" id="KW-0217">Developmental protein</keyword>
<evidence type="ECO:0000313" key="13">
    <source>
        <dbReference type="Proteomes" id="UP001281614"/>
    </source>
</evidence>
<dbReference type="Pfam" id="PF00250">
    <property type="entry name" value="Forkhead"/>
    <property type="match status" value="1"/>
</dbReference>
<feature type="domain" description="Fork-head" evidence="11">
    <location>
        <begin position="252"/>
        <end position="366"/>
    </location>
</feature>
<evidence type="ECO:0000313" key="12">
    <source>
        <dbReference type="EMBL" id="KAK2731675.1"/>
    </source>
</evidence>
<keyword evidence="4" id="KW-0963">Cytoplasm</keyword>
<dbReference type="GO" id="GO:0005634">
    <property type="term" value="C:nucleus"/>
    <property type="evidence" value="ECO:0007669"/>
    <property type="project" value="UniProtKB-SubCell"/>
</dbReference>
<feature type="region of interest" description="Disordered" evidence="10">
    <location>
        <begin position="206"/>
        <end position="242"/>
    </location>
</feature>
<feature type="region of interest" description="Disordered" evidence="10">
    <location>
        <begin position="320"/>
        <end position="407"/>
    </location>
</feature>
<feature type="compositionally biased region" description="Low complexity" evidence="10">
    <location>
        <begin position="513"/>
        <end position="536"/>
    </location>
</feature>
<feature type="compositionally biased region" description="Low complexity" evidence="10">
    <location>
        <begin position="212"/>
        <end position="225"/>
    </location>
</feature>
<gene>
    <name evidence="12" type="ORF">CKAH01_08831</name>
</gene>
<evidence type="ECO:0000256" key="5">
    <source>
        <dbReference type="ARBA" id="ARBA00023015"/>
    </source>
</evidence>
<accession>A0AAD9Y1B1</accession>
<dbReference type="GO" id="GO:0005737">
    <property type="term" value="C:cytoplasm"/>
    <property type="evidence" value="ECO:0007669"/>
    <property type="project" value="UniProtKB-SubCell"/>
</dbReference>
<dbReference type="InterPro" id="IPR036390">
    <property type="entry name" value="WH_DNA-bd_sf"/>
</dbReference>
<sequence>MAATNAPTAQMEAMSVHEGLNHSGQSPEPLSIRTDIAGNYYPMIPKPTINGPPQSYYTQPQLSALNQPFHSPAMSQPTMWASPRSSVDDFDNYSYRAPAPTSNYQAASLSPRTWPDSVQTPPPQYEVPFHHQEQYDGLPNGHMGMSPEALRDSSLNIAVDYGNNSCFQQTLTGPHDITPMKYGSPPPMTTTCAPFVASPASLQDQFKTENHPSMSPSPSPSVSGSRTQTARTPPNVACGDVDSDAKLNEKRETNEPYAQLIWKALKSQPDRCMTLQQLYQWFLKNTDKPEKAGGDGWHNSIRHNLSMNFAFERMEELPTHEITGSSSERIPSKWHLKPDFENGVRPTTHYREHPRNPNGGARRRNTDPNRRRVARTATYHSSPEFPDRTMPGRALSGRRGGRATTNARAAARDLRINTRLAEHGQGPWVPGHSFPAAQIEIVNQQVEEKRRRNRDASARFHMHAAEHEAELAAQHQHQHQHQQHHQHQYQQHQPPYNFAAAHYAMSNIAGVYQHPQHPASPQHSSQPQQQSQPGQSDNVLYGWGGSNANQGM</sequence>
<evidence type="ECO:0000256" key="4">
    <source>
        <dbReference type="ARBA" id="ARBA00022490"/>
    </source>
</evidence>
<organism evidence="12 13">
    <name type="scientific">Colletotrichum kahawae</name>
    <name type="common">Coffee berry disease fungus</name>
    <dbReference type="NCBI Taxonomy" id="34407"/>
    <lineage>
        <taxon>Eukaryota</taxon>
        <taxon>Fungi</taxon>
        <taxon>Dikarya</taxon>
        <taxon>Ascomycota</taxon>
        <taxon>Pezizomycotina</taxon>
        <taxon>Sordariomycetes</taxon>
        <taxon>Hypocreomycetidae</taxon>
        <taxon>Glomerellales</taxon>
        <taxon>Glomerellaceae</taxon>
        <taxon>Colletotrichum</taxon>
        <taxon>Colletotrichum gloeosporioides species complex</taxon>
    </lineage>
</organism>
<dbReference type="EMBL" id="VYYT01000566">
    <property type="protein sequence ID" value="KAK2731675.1"/>
    <property type="molecule type" value="Genomic_DNA"/>
</dbReference>
<keyword evidence="8 9" id="KW-0539">Nucleus</keyword>
<evidence type="ECO:0000256" key="7">
    <source>
        <dbReference type="ARBA" id="ARBA00023163"/>
    </source>
</evidence>
<keyword evidence="7" id="KW-0804">Transcription</keyword>